<sequence length="103" mass="11429">MGNGVIPDSLLTSGMMMSGIHYFRRINNVEKDDVGRRVFLTPCLVTRPKKVSRHVSSDGLPDAPLCIGNCFPDVSSTIPDVFVHREIAPFHVVMLSLIDTFRS</sequence>
<dbReference type="AlphaFoldDB" id="A0A5D3DCP6"/>
<evidence type="ECO:0000313" key="3">
    <source>
        <dbReference type="Proteomes" id="UP000321393"/>
    </source>
</evidence>
<gene>
    <name evidence="2" type="ORF">E5676_scaffold609G00870</name>
    <name evidence="1" type="ORF">E6C27_scaffold60G002330</name>
</gene>
<organism evidence="2 4">
    <name type="scientific">Cucumis melo var. makuwa</name>
    <name type="common">Oriental melon</name>
    <dbReference type="NCBI Taxonomy" id="1194695"/>
    <lineage>
        <taxon>Eukaryota</taxon>
        <taxon>Viridiplantae</taxon>
        <taxon>Streptophyta</taxon>
        <taxon>Embryophyta</taxon>
        <taxon>Tracheophyta</taxon>
        <taxon>Spermatophyta</taxon>
        <taxon>Magnoliopsida</taxon>
        <taxon>eudicotyledons</taxon>
        <taxon>Gunneridae</taxon>
        <taxon>Pentapetalae</taxon>
        <taxon>rosids</taxon>
        <taxon>fabids</taxon>
        <taxon>Cucurbitales</taxon>
        <taxon>Cucurbitaceae</taxon>
        <taxon>Benincaseae</taxon>
        <taxon>Cucumis</taxon>
    </lineage>
</organism>
<evidence type="ECO:0000313" key="4">
    <source>
        <dbReference type="Proteomes" id="UP000321947"/>
    </source>
</evidence>
<dbReference type="Proteomes" id="UP000321393">
    <property type="component" value="Unassembled WGS sequence"/>
</dbReference>
<comment type="caution">
    <text evidence="2">The sequence shown here is derived from an EMBL/GenBank/DDBJ whole genome shotgun (WGS) entry which is preliminary data.</text>
</comment>
<reference evidence="3 4" key="1">
    <citation type="submission" date="2019-08" db="EMBL/GenBank/DDBJ databases">
        <title>Draft genome sequences of two oriental melons (Cucumis melo L. var makuwa).</title>
        <authorList>
            <person name="Kwon S.-Y."/>
        </authorList>
    </citation>
    <scope>NUCLEOTIDE SEQUENCE [LARGE SCALE GENOMIC DNA]</scope>
    <source>
        <strain evidence="4">cv. Chang Bougi</strain>
        <strain evidence="3">cv. SW 3</strain>
        <tissue evidence="2">Leaf</tissue>
    </source>
</reference>
<dbReference type="Proteomes" id="UP000321947">
    <property type="component" value="Unassembled WGS sequence"/>
</dbReference>
<evidence type="ECO:0000313" key="2">
    <source>
        <dbReference type="EMBL" id="TYK21427.1"/>
    </source>
</evidence>
<keyword evidence="2" id="KW-0645">Protease</keyword>
<proteinExistence type="predicted"/>
<protein>
    <submittedName>
        <fullName evidence="2">Subtilisin-like protease SBT4.14</fullName>
    </submittedName>
</protein>
<accession>A0A5D3DCP6</accession>
<keyword evidence="2" id="KW-0378">Hydrolase</keyword>
<name>A0A5D3DCP6_CUCMM</name>
<evidence type="ECO:0000313" key="1">
    <source>
        <dbReference type="EMBL" id="KAA0051817.1"/>
    </source>
</evidence>
<dbReference type="GO" id="GO:0006508">
    <property type="term" value="P:proteolysis"/>
    <property type="evidence" value="ECO:0007669"/>
    <property type="project" value="UniProtKB-KW"/>
</dbReference>
<dbReference type="EMBL" id="SSTE01011134">
    <property type="protein sequence ID" value="KAA0051817.1"/>
    <property type="molecule type" value="Genomic_DNA"/>
</dbReference>
<dbReference type="GO" id="GO:0008233">
    <property type="term" value="F:peptidase activity"/>
    <property type="evidence" value="ECO:0007669"/>
    <property type="project" value="UniProtKB-KW"/>
</dbReference>
<dbReference type="EMBL" id="SSTD01005662">
    <property type="protein sequence ID" value="TYK21427.1"/>
    <property type="molecule type" value="Genomic_DNA"/>
</dbReference>